<dbReference type="InterPro" id="IPR023614">
    <property type="entry name" value="Porin_dom_sf"/>
</dbReference>
<dbReference type="Gene3D" id="2.40.160.10">
    <property type="entry name" value="Porin"/>
    <property type="match status" value="1"/>
</dbReference>
<accession>A0A5S5DNA1</accession>
<evidence type="ECO:0008006" key="4">
    <source>
        <dbReference type="Google" id="ProtNLM"/>
    </source>
</evidence>
<keyword evidence="1" id="KW-0732">Signal</keyword>
<dbReference type="AlphaFoldDB" id="A0A5S5DNA1"/>
<proteinExistence type="predicted"/>
<comment type="caution">
    <text evidence="2">The sequence shown here is derived from an EMBL/GenBank/DDBJ whole genome shotgun (WGS) entry which is preliminary data.</text>
</comment>
<name>A0A5S5DNA1_9FLAO</name>
<feature type="chain" id="PRO_5024426220" description="Phosphate-selective porin O/P" evidence="1">
    <location>
        <begin position="24"/>
        <end position="435"/>
    </location>
</feature>
<dbReference type="EMBL" id="VNIA01000004">
    <property type="protein sequence ID" value="TYP97423.1"/>
    <property type="molecule type" value="Genomic_DNA"/>
</dbReference>
<evidence type="ECO:0000256" key="1">
    <source>
        <dbReference type="SAM" id="SignalP"/>
    </source>
</evidence>
<feature type="signal peptide" evidence="1">
    <location>
        <begin position="1"/>
        <end position="23"/>
    </location>
</feature>
<protein>
    <recommendedName>
        <fullName evidence="4">Phosphate-selective porin O/P</fullName>
    </recommendedName>
</protein>
<keyword evidence="3" id="KW-1185">Reference proteome</keyword>
<sequence>MNMKILKIVPTFCLFLIISQIQAQSAEMNSYRFSEGLQFTTKGGKKIKMSGYIQPLFEAKQYTESDDFDTENRFRIRRARFRIDGGSKDQRFNYRVHFDLSGSSEVDDSSSSFLLDAYASYEVTKQLTVLFGQRSTYTDNRELFMASSSLQLVERSRLTSAFASIREFGLFLQGKFRTGGGSYLKPYLVVTNGDGANVFSKDHGGIKVGGRLDFLPFGLFTNFGQFKEADVMRERTPKLVIGANYSINFGMSSRRGRGSGDIIYLDDDNKESLPDYTKYGADFLFKYQGFSMLGEFVKSLASVPSDITQRILNSGSTSTSFDVGGIQDVENYVKGRMMLGEGYNIQAGYVFKSGFSIDGRYTYLKADENSFLNNDTFYSRPYYYTIGLSKYLGRNYGAKIQTSFTYVDGDSINGSDGNPIEGDELIGRLMLTFSF</sequence>
<organism evidence="2 3">
    <name type="scientific">Tenacibaculum adriaticum</name>
    <dbReference type="NCBI Taxonomy" id="413713"/>
    <lineage>
        <taxon>Bacteria</taxon>
        <taxon>Pseudomonadati</taxon>
        <taxon>Bacteroidota</taxon>
        <taxon>Flavobacteriia</taxon>
        <taxon>Flavobacteriales</taxon>
        <taxon>Flavobacteriaceae</taxon>
        <taxon>Tenacibaculum</taxon>
    </lineage>
</organism>
<evidence type="ECO:0000313" key="3">
    <source>
        <dbReference type="Proteomes" id="UP000323136"/>
    </source>
</evidence>
<reference evidence="2 3" key="1">
    <citation type="submission" date="2019-07" db="EMBL/GenBank/DDBJ databases">
        <title>Genomic Encyclopedia of Type Strains, Phase IV (KMG-IV): sequencing the most valuable type-strain genomes for metagenomic binning, comparative biology and taxonomic classification.</title>
        <authorList>
            <person name="Goeker M."/>
        </authorList>
    </citation>
    <scope>NUCLEOTIDE SEQUENCE [LARGE SCALE GENOMIC DNA]</scope>
    <source>
        <strain evidence="2 3">DSM 18961</strain>
    </source>
</reference>
<dbReference type="Proteomes" id="UP000323136">
    <property type="component" value="Unassembled WGS sequence"/>
</dbReference>
<dbReference type="SUPFAM" id="SSF56935">
    <property type="entry name" value="Porins"/>
    <property type="match status" value="1"/>
</dbReference>
<gene>
    <name evidence="2" type="ORF">C7447_104109</name>
</gene>
<evidence type="ECO:0000313" key="2">
    <source>
        <dbReference type="EMBL" id="TYP97423.1"/>
    </source>
</evidence>